<feature type="region of interest" description="Disordered" evidence="5">
    <location>
        <begin position="1"/>
        <end position="89"/>
    </location>
</feature>
<dbReference type="GO" id="GO:0005737">
    <property type="term" value="C:cytoplasm"/>
    <property type="evidence" value="ECO:0007669"/>
    <property type="project" value="TreeGrafter"/>
</dbReference>
<evidence type="ECO:0000313" key="7">
    <source>
        <dbReference type="Proteomes" id="UP000233100"/>
    </source>
</evidence>
<dbReference type="GO" id="GO:0071280">
    <property type="term" value="P:cellular response to copper ion"/>
    <property type="evidence" value="ECO:0007669"/>
    <property type="project" value="TreeGrafter"/>
</dbReference>
<evidence type="ECO:0000256" key="2">
    <source>
        <dbReference type="ARBA" id="ARBA00007283"/>
    </source>
</evidence>
<reference evidence="6 7" key="1">
    <citation type="submission" date="2013-03" db="EMBL/GenBank/DDBJ databases">
        <authorList>
            <person name="Warren W."/>
            <person name="Wilson R.K."/>
        </authorList>
    </citation>
    <scope>NUCLEOTIDE SEQUENCE</scope>
</reference>
<reference evidence="6" key="3">
    <citation type="submission" date="2025-09" db="UniProtKB">
        <authorList>
            <consortium name="Ensembl"/>
        </authorList>
    </citation>
    <scope>IDENTIFICATION</scope>
</reference>
<accession>A0A2K5W7T7</accession>
<keyword evidence="4" id="KW-0480">Metal-thiolate cluster</keyword>
<dbReference type="Proteomes" id="UP000233100">
    <property type="component" value="Chromosome 20"/>
</dbReference>
<dbReference type="PANTHER" id="PTHR23299:SF22">
    <property type="entry name" value="METALLOTHIONEIN-1G"/>
    <property type="match status" value="1"/>
</dbReference>
<evidence type="ECO:0000256" key="1">
    <source>
        <dbReference type="ARBA" id="ARBA00002597"/>
    </source>
</evidence>
<keyword evidence="3" id="KW-0479">Metal-binding</keyword>
<feature type="compositionally biased region" description="Low complexity" evidence="5">
    <location>
        <begin position="62"/>
        <end position="73"/>
    </location>
</feature>
<organism evidence="6 7">
    <name type="scientific">Macaca fascicularis</name>
    <name type="common">Crab-eating macaque</name>
    <name type="synonym">Cynomolgus monkey</name>
    <dbReference type="NCBI Taxonomy" id="9541"/>
    <lineage>
        <taxon>Eukaryota</taxon>
        <taxon>Metazoa</taxon>
        <taxon>Chordata</taxon>
        <taxon>Craniata</taxon>
        <taxon>Vertebrata</taxon>
        <taxon>Euteleostomi</taxon>
        <taxon>Mammalia</taxon>
        <taxon>Eutheria</taxon>
        <taxon>Euarchontoglires</taxon>
        <taxon>Primates</taxon>
        <taxon>Haplorrhini</taxon>
        <taxon>Catarrhini</taxon>
        <taxon>Cercopithecidae</taxon>
        <taxon>Cercopithecinae</taxon>
        <taxon>Macaca</taxon>
    </lineage>
</organism>
<dbReference type="GO" id="GO:0006882">
    <property type="term" value="P:intracellular zinc ion homeostasis"/>
    <property type="evidence" value="ECO:0007669"/>
    <property type="project" value="TreeGrafter"/>
</dbReference>
<dbReference type="Pfam" id="PF00131">
    <property type="entry name" value="Metallothio"/>
    <property type="match status" value="1"/>
</dbReference>
<evidence type="ECO:0000256" key="4">
    <source>
        <dbReference type="ARBA" id="ARBA00022851"/>
    </source>
</evidence>
<proteinExistence type="inferred from homology"/>
<dbReference type="AlphaFoldDB" id="A0A2K5W7T7"/>
<dbReference type="GO" id="GO:0071276">
    <property type="term" value="P:cellular response to cadmium ion"/>
    <property type="evidence" value="ECO:0007669"/>
    <property type="project" value="TreeGrafter"/>
</dbReference>
<reference evidence="6" key="2">
    <citation type="submission" date="2025-08" db="UniProtKB">
        <authorList>
            <consortium name="Ensembl"/>
        </authorList>
    </citation>
    <scope>IDENTIFICATION</scope>
</reference>
<evidence type="ECO:0000313" key="6">
    <source>
        <dbReference type="Ensembl" id="ENSMFAP00000033152.2"/>
    </source>
</evidence>
<dbReference type="InterPro" id="IPR017854">
    <property type="entry name" value="Metalthion_dom_sf"/>
</dbReference>
<dbReference type="Ensembl" id="ENSMFAT00000007377.2">
    <property type="protein sequence ID" value="ENSMFAP00000033152.2"/>
    <property type="gene ID" value="ENSMFAG00000003105.2"/>
</dbReference>
<keyword evidence="7" id="KW-1185">Reference proteome</keyword>
<dbReference type="GO" id="GO:0071294">
    <property type="term" value="P:cellular response to zinc ion"/>
    <property type="evidence" value="ECO:0007669"/>
    <property type="project" value="TreeGrafter"/>
</dbReference>
<dbReference type="Bgee" id="ENSMFAG00000003105">
    <property type="expression patterns" value="Expressed in liver and 4 other cell types or tissues"/>
</dbReference>
<dbReference type="GO" id="GO:0046872">
    <property type="term" value="F:metal ion binding"/>
    <property type="evidence" value="ECO:0007669"/>
    <property type="project" value="UniProtKB-KW"/>
</dbReference>
<dbReference type="GeneTree" id="ENSGT00950000182967"/>
<dbReference type="InterPro" id="IPR018064">
    <property type="entry name" value="Metalthion_vert_metal_BS"/>
</dbReference>
<sequence>RDAKAGVPERAGRRVEGNLGETGKGAQDLGDTAHSRVHSPSCANRRPRGGPAARPEQSSVCSAPGPSAAHSPAQDCGRHKHSGAGASKGQGFCARPPSVNIKAAAGCGAPPRRSPAPGRLLVCRLRSPALPSLEMDPNCSCATGISCTCAGSCKCKECKCTSCKKSCCSCCPVGCAKCAQGCVCKGTSEKCSCCA</sequence>
<dbReference type="InterPro" id="IPR023587">
    <property type="entry name" value="Metalthion_dom_sf_vert"/>
</dbReference>
<dbReference type="VEuPathDB" id="HostDB:ENSMFAG00000003105"/>
<dbReference type="SUPFAM" id="SSF57868">
    <property type="entry name" value="Metallothionein"/>
    <property type="match status" value="1"/>
</dbReference>
<dbReference type="PROSITE" id="PS00203">
    <property type="entry name" value="METALLOTHIONEIN_VRT"/>
    <property type="match status" value="1"/>
</dbReference>
<protein>
    <submittedName>
        <fullName evidence="6">Uncharacterized protein</fullName>
    </submittedName>
</protein>
<dbReference type="Gene3D" id="4.10.10.10">
    <property type="entry name" value="Metallothionein Isoform II"/>
    <property type="match status" value="1"/>
</dbReference>
<evidence type="ECO:0000256" key="5">
    <source>
        <dbReference type="SAM" id="MobiDB-lite"/>
    </source>
</evidence>
<comment type="function">
    <text evidence="1">Metallothioneins have a high content of cysteine residues that bind various heavy metals; these proteins are transcriptionally regulated by both heavy metals and glucocorticoids.</text>
</comment>
<dbReference type="GO" id="GO:0010273">
    <property type="term" value="P:detoxification of copper ion"/>
    <property type="evidence" value="ECO:0007669"/>
    <property type="project" value="TreeGrafter"/>
</dbReference>
<evidence type="ECO:0000256" key="3">
    <source>
        <dbReference type="ARBA" id="ARBA00022723"/>
    </source>
</evidence>
<dbReference type="InterPro" id="IPR000006">
    <property type="entry name" value="Metalthion_vert"/>
</dbReference>
<comment type="similarity">
    <text evidence="2">Belongs to the metallothionein superfamily. Type 1 family.</text>
</comment>
<dbReference type="STRING" id="9541.ENSMFAP00000033152"/>
<name>A0A2K5W7T7_MACFA</name>
<dbReference type="FunFam" id="4.10.10.10:FF:000001">
    <property type="entry name" value="Metallothionein"/>
    <property type="match status" value="1"/>
</dbReference>
<dbReference type="PANTHER" id="PTHR23299">
    <property type="entry name" value="METALLOTHIONEIN"/>
    <property type="match status" value="1"/>
</dbReference>
<dbReference type="PRINTS" id="PR00860">
    <property type="entry name" value="MTVERTEBRATE"/>
</dbReference>
<dbReference type="GO" id="GO:0005634">
    <property type="term" value="C:nucleus"/>
    <property type="evidence" value="ECO:0007669"/>
    <property type="project" value="TreeGrafter"/>
</dbReference>